<dbReference type="STRING" id="1797291.A2V47_05395"/>
<keyword evidence="1" id="KW-0560">Oxidoreductase</keyword>
<evidence type="ECO:0000259" key="2">
    <source>
        <dbReference type="Pfam" id="PF01558"/>
    </source>
</evidence>
<gene>
    <name evidence="3" type="ORF">A2V47_05395</name>
</gene>
<evidence type="ECO:0000313" key="4">
    <source>
        <dbReference type="Proteomes" id="UP000177701"/>
    </source>
</evidence>
<feature type="domain" description="Pyruvate/ketoisovalerate oxidoreductase catalytic" evidence="2">
    <location>
        <begin position="17"/>
        <end position="178"/>
    </location>
</feature>
<dbReference type="Gene3D" id="3.40.920.10">
    <property type="entry name" value="Pyruvate-ferredoxin oxidoreductase, PFOR, domain III"/>
    <property type="match status" value="1"/>
</dbReference>
<proteinExistence type="predicted"/>
<sequence>MKFTEQEKIEIRFSGTGGQGLVLASIILAEALMMDGFNIITGESHGIEARGGASSAEIIASKKEIFDLSVTLPDILVTLSQQAYDKYGKKIKKDTLVILDSSLIKSESISDSENVHALPLTRLVREELGTTLPTNICSLGALVGISKIVSMDSLRKAILNRVPKNSGSINLKAFELGFSLIK</sequence>
<dbReference type="InterPro" id="IPR019752">
    <property type="entry name" value="Pyrv/ketoisovalerate_OxRed_cat"/>
</dbReference>
<dbReference type="Pfam" id="PF01558">
    <property type="entry name" value="POR"/>
    <property type="match status" value="1"/>
</dbReference>
<evidence type="ECO:0000313" key="3">
    <source>
        <dbReference type="EMBL" id="OGD13378.1"/>
    </source>
</evidence>
<protein>
    <recommendedName>
        <fullName evidence="2">Pyruvate/ketoisovalerate oxidoreductase catalytic domain-containing protein</fullName>
    </recommendedName>
</protein>
<organism evidence="3 4">
    <name type="scientific">Candidatus Sediminicultor quintus</name>
    <dbReference type="NCBI Taxonomy" id="1797291"/>
    <lineage>
        <taxon>Bacteria</taxon>
        <taxon>Pseudomonadati</taxon>
        <taxon>Atribacterota</taxon>
        <taxon>Candidatus Phoenicimicrobiia</taxon>
        <taxon>Candidatus Pheonicimicrobiales</taxon>
        <taxon>Candidatus Phoenicimicrobiaceae</taxon>
        <taxon>Candidatus Sediminicultor</taxon>
    </lineage>
</organism>
<accession>A0A1F5A4R6</accession>
<dbReference type="GO" id="GO:0016903">
    <property type="term" value="F:oxidoreductase activity, acting on the aldehyde or oxo group of donors"/>
    <property type="evidence" value="ECO:0007669"/>
    <property type="project" value="InterPro"/>
</dbReference>
<comment type="caution">
    <text evidence="3">The sequence shown here is derived from an EMBL/GenBank/DDBJ whole genome shotgun (WGS) entry which is preliminary data.</text>
</comment>
<dbReference type="PANTHER" id="PTHR42730">
    <property type="entry name" value="2-OXOGLUTARATE SYNTHASE SUBUNIT KORC"/>
    <property type="match status" value="1"/>
</dbReference>
<dbReference type="Proteomes" id="UP000177701">
    <property type="component" value="Unassembled WGS sequence"/>
</dbReference>
<reference evidence="3 4" key="1">
    <citation type="journal article" date="2016" name="Nat. Commun.">
        <title>Thousands of microbial genomes shed light on interconnected biogeochemical processes in an aquifer system.</title>
        <authorList>
            <person name="Anantharaman K."/>
            <person name="Brown C.T."/>
            <person name="Hug L.A."/>
            <person name="Sharon I."/>
            <person name="Castelle C.J."/>
            <person name="Probst A.J."/>
            <person name="Thomas B.C."/>
            <person name="Singh A."/>
            <person name="Wilkins M.J."/>
            <person name="Karaoz U."/>
            <person name="Brodie E.L."/>
            <person name="Williams K.H."/>
            <person name="Hubbard S.S."/>
            <person name="Banfield J.F."/>
        </authorList>
    </citation>
    <scope>NUCLEOTIDE SEQUENCE [LARGE SCALE GENOMIC DNA]</scope>
</reference>
<dbReference type="AlphaFoldDB" id="A0A1F5A4R6"/>
<dbReference type="InterPro" id="IPR002869">
    <property type="entry name" value="Pyrv_flavodox_OxRed_cen"/>
</dbReference>
<name>A0A1F5A4R6_9BACT</name>
<evidence type="ECO:0000256" key="1">
    <source>
        <dbReference type="ARBA" id="ARBA00023002"/>
    </source>
</evidence>
<dbReference type="InterPro" id="IPR052554">
    <property type="entry name" value="2-oxoglutarate_synth_KorC"/>
</dbReference>
<dbReference type="SUPFAM" id="SSF53323">
    <property type="entry name" value="Pyruvate-ferredoxin oxidoreductase, PFOR, domain III"/>
    <property type="match status" value="1"/>
</dbReference>
<dbReference type="EMBL" id="MEYH01000112">
    <property type="protein sequence ID" value="OGD13378.1"/>
    <property type="molecule type" value="Genomic_DNA"/>
</dbReference>
<dbReference type="PANTHER" id="PTHR42730:SF1">
    <property type="entry name" value="2-OXOGLUTARATE SYNTHASE SUBUNIT KORC"/>
    <property type="match status" value="1"/>
</dbReference>